<keyword evidence="2" id="KW-0808">Transferase</keyword>
<evidence type="ECO:0000259" key="1">
    <source>
        <dbReference type="PROSITE" id="PS50206"/>
    </source>
</evidence>
<dbReference type="InterPro" id="IPR001763">
    <property type="entry name" value="Rhodanese-like_dom"/>
</dbReference>
<dbReference type="PROSITE" id="PS50206">
    <property type="entry name" value="RHODANESE_3"/>
    <property type="match status" value="1"/>
</dbReference>
<dbReference type="EMBL" id="BAAFGK010000001">
    <property type="protein sequence ID" value="GAB0055907.1"/>
    <property type="molecule type" value="Genomic_DNA"/>
</dbReference>
<sequence length="138" mass="15065">MEWVQQNGLTVLLTLLFLVLALKNPVMARIYGVRSISVHELAKRLGNKPAPLLIDVRTPMEFNSGHIPGARNEPLGELSRRIEALRQLAQGREVAVVCRSGARSLGGAVMLKKAGCETVYNVAGGMLQWQSQGYQARG</sequence>
<evidence type="ECO:0000313" key="3">
    <source>
        <dbReference type="Proteomes" id="UP001628193"/>
    </source>
</evidence>
<organism evidence="2 3">
    <name type="scientific">Candidatus Magnetaquiglobus chichijimensis</name>
    <dbReference type="NCBI Taxonomy" id="3141448"/>
    <lineage>
        <taxon>Bacteria</taxon>
        <taxon>Pseudomonadati</taxon>
        <taxon>Pseudomonadota</taxon>
        <taxon>Magnetococcia</taxon>
        <taxon>Magnetococcales</taxon>
        <taxon>Candidatus Magnetaquicoccaceae</taxon>
        <taxon>Candidatus Magnetaquiglobus</taxon>
    </lineage>
</organism>
<dbReference type="InterPro" id="IPR050229">
    <property type="entry name" value="GlpE_sulfurtransferase"/>
</dbReference>
<dbReference type="PANTHER" id="PTHR43031:SF1">
    <property type="entry name" value="PYRIDINE NUCLEOTIDE-DISULPHIDE OXIDOREDUCTASE"/>
    <property type="match status" value="1"/>
</dbReference>
<comment type="caution">
    <text evidence="2">The sequence shown here is derived from an EMBL/GenBank/DDBJ whole genome shotgun (WGS) entry which is preliminary data.</text>
</comment>
<dbReference type="PANTHER" id="PTHR43031">
    <property type="entry name" value="FAD-DEPENDENT OXIDOREDUCTASE"/>
    <property type="match status" value="1"/>
</dbReference>
<gene>
    <name evidence="2" type="primary">glpE</name>
    <name evidence="2" type="ORF">SIID45300_00206</name>
</gene>
<dbReference type="Pfam" id="PF00581">
    <property type="entry name" value="Rhodanese"/>
    <property type="match status" value="1"/>
</dbReference>
<evidence type="ECO:0000313" key="2">
    <source>
        <dbReference type="EMBL" id="GAB0055907.1"/>
    </source>
</evidence>
<dbReference type="RefSeq" id="WP_420903620.1">
    <property type="nucleotide sequence ID" value="NZ_BAAFGK010000001.1"/>
</dbReference>
<dbReference type="EC" id="2.8.1.1" evidence="2"/>
<dbReference type="InterPro" id="IPR036873">
    <property type="entry name" value="Rhodanese-like_dom_sf"/>
</dbReference>
<dbReference type="SMART" id="SM00450">
    <property type="entry name" value="RHOD"/>
    <property type="match status" value="1"/>
</dbReference>
<dbReference type="Gene3D" id="3.40.250.10">
    <property type="entry name" value="Rhodanese-like domain"/>
    <property type="match status" value="1"/>
</dbReference>
<dbReference type="SUPFAM" id="SSF52821">
    <property type="entry name" value="Rhodanese/Cell cycle control phosphatase"/>
    <property type="match status" value="1"/>
</dbReference>
<dbReference type="CDD" id="cd00158">
    <property type="entry name" value="RHOD"/>
    <property type="match status" value="1"/>
</dbReference>
<dbReference type="GO" id="GO:0004792">
    <property type="term" value="F:thiosulfate-cyanide sulfurtransferase activity"/>
    <property type="evidence" value="ECO:0007669"/>
    <property type="project" value="UniProtKB-EC"/>
</dbReference>
<dbReference type="Proteomes" id="UP001628193">
    <property type="component" value="Unassembled WGS sequence"/>
</dbReference>
<accession>A0ABQ0C4V9</accession>
<feature type="domain" description="Rhodanese" evidence="1">
    <location>
        <begin position="47"/>
        <end position="138"/>
    </location>
</feature>
<keyword evidence="3" id="KW-1185">Reference proteome</keyword>
<protein>
    <submittedName>
        <fullName evidence="2">Thiosulfate sulfurtransferase GlpE</fullName>
        <ecNumber evidence="2">2.8.1.1</ecNumber>
    </submittedName>
</protein>
<name>A0ABQ0C4V9_9PROT</name>
<reference evidence="2 3" key="1">
    <citation type="submission" date="2024-09" db="EMBL/GenBank/DDBJ databases">
        <title>Draft genome sequence of Candidatus Magnetaquicoccaceae bacterium FCR-1.</title>
        <authorList>
            <person name="Shimoshige H."/>
            <person name="Shimamura S."/>
            <person name="Taoka A."/>
            <person name="Kobayashi H."/>
            <person name="Maekawa T."/>
        </authorList>
    </citation>
    <scope>NUCLEOTIDE SEQUENCE [LARGE SCALE GENOMIC DNA]</scope>
    <source>
        <strain evidence="2 3">FCR-1</strain>
    </source>
</reference>
<proteinExistence type="predicted"/>